<organism evidence="1 2">
    <name type="scientific">Desulfomonile tiedjei</name>
    <dbReference type="NCBI Taxonomy" id="2358"/>
    <lineage>
        <taxon>Bacteria</taxon>
        <taxon>Pseudomonadati</taxon>
        <taxon>Thermodesulfobacteriota</taxon>
        <taxon>Desulfomonilia</taxon>
        <taxon>Desulfomonilales</taxon>
        <taxon>Desulfomonilaceae</taxon>
        <taxon>Desulfomonile</taxon>
    </lineage>
</organism>
<proteinExistence type="predicted"/>
<evidence type="ECO:0000313" key="2">
    <source>
        <dbReference type="Proteomes" id="UP000807825"/>
    </source>
</evidence>
<feature type="non-terminal residue" evidence="1">
    <location>
        <position position="219"/>
    </location>
</feature>
<dbReference type="AlphaFoldDB" id="A0A9D6V261"/>
<dbReference type="InterPro" id="IPR029057">
    <property type="entry name" value="PRTase-like"/>
</dbReference>
<dbReference type="EMBL" id="JACRDE010000306">
    <property type="protein sequence ID" value="MBI5250129.1"/>
    <property type="molecule type" value="Genomic_DNA"/>
</dbReference>
<dbReference type="Proteomes" id="UP000807825">
    <property type="component" value="Unassembled WGS sequence"/>
</dbReference>
<dbReference type="Gene3D" id="3.40.50.2020">
    <property type="match status" value="1"/>
</dbReference>
<name>A0A9D6V261_9BACT</name>
<sequence length="219" mass="24385">MTQINLRERVWPPYHAFANRKDAGKALCKFWGRGPQANAFVPALPRGGVPVGEPLFGVKGKRIERKIDAVAVTGDTLTSRGGLSVFVRYMESIGVLCVLKQFFGRIRKSSNGQDIGEIFKQLFCYFVDGTSFHLTRFDTLKKNGGCGAGIECDPDSLLPSHSVKLFFRPCSWGLSAFLRRVLMKPFIWRLRIARPAVIVLGIDTMVGENETVSKFTPND</sequence>
<protein>
    <submittedName>
        <fullName evidence="1">Uncharacterized protein</fullName>
    </submittedName>
</protein>
<comment type="caution">
    <text evidence="1">The sequence shown here is derived from an EMBL/GenBank/DDBJ whole genome shotgun (WGS) entry which is preliminary data.</text>
</comment>
<gene>
    <name evidence="1" type="ORF">HY912_11605</name>
</gene>
<accession>A0A9D6V261</accession>
<evidence type="ECO:0000313" key="1">
    <source>
        <dbReference type="EMBL" id="MBI5250129.1"/>
    </source>
</evidence>
<reference evidence="1" key="1">
    <citation type="submission" date="2020-07" db="EMBL/GenBank/DDBJ databases">
        <title>Huge and variable diversity of episymbiotic CPR bacteria and DPANN archaea in groundwater ecosystems.</title>
        <authorList>
            <person name="He C.Y."/>
            <person name="Keren R."/>
            <person name="Whittaker M."/>
            <person name="Farag I.F."/>
            <person name="Doudna J."/>
            <person name="Cate J.H.D."/>
            <person name="Banfield J.F."/>
        </authorList>
    </citation>
    <scope>NUCLEOTIDE SEQUENCE</scope>
    <source>
        <strain evidence="1">NC_groundwater_1664_Pr3_B-0.1um_52_9</strain>
    </source>
</reference>